<dbReference type="InterPro" id="IPR018392">
    <property type="entry name" value="LysM"/>
</dbReference>
<dbReference type="SUPFAM" id="SSF54106">
    <property type="entry name" value="LysM domain"/>
    <property type="match status" value="1"/>
</dbReference>
<dbReference type="PROSITE" id="PS51782">
    <property type="entry name" value="LYSM"/>
    <property type="match status" value="1"/>
</dbReference>
<dbReference type="PANTHER" id="PTHR33308:SF9">
    <property type="entry name" value="PEPTIDOGLYCAN HYDROLASE FLGJ"/>
    <property type="match status" value="1"/>
</dbReference>
<organism evidence="6 7">
    <name type="scientific">Sphingobacterium bambusae</name>
    <dbReference type="NCBI Taxonomy" id="662858"/>
    <lineage>
        <taxon>Bacteria</taxon>
        <taxon>Pseudomonadati</taxon>
        <taxon>Bacteroidota</taxon>
        <taxon>Sphingobacteriia</taxon>
        <taxon>Sphingobacteriales</taxon>
        <taxon>Sphingobacteriaceae</taxon>
        <taxon>Sphingobacterium</taxon>
    </lineage>
</organism>
<feature type="domain" description="LysM" evidence="5">
    <location>
        <begin position="201"/>
        <end position="244"/>
    </location>
</feature>
<protein>
    <recommendedName>
        <fullName evidence="4">Peptidoglycan hydrolase</fullName>
    </recommendedName>
</protein>
<dbReference type="InterPro" id="IPR051056">
    <property type="entry name" value="Glycosyl_Hydrolase_73"/>
</dbReference>
<accession>A0ABW6BIR5</accession>
<dbReference type="PANTHER" id="PTHR33308">
    <property type="entry name" value="PEPTIDOGLYCAN HYDROLASE FLGJ"/>
    <property type="match status" value="1"/>
</dbReference>
<dbReference type="InterPro" id="IPR002901">
    <property type="entry name" value="MGlyc_endo_b_GlcNAc-like_dom"/>
</dbReference>
<evidence type="ECO:0000256" key="3">
    <source>
        <dbReference type="ARBA" id="ARBA00022801"/>
    </source>
</evidence>
<evidence type="ECO:0000313" key="7">
    <source>
        <dbReference type="Proteomes" id="UP001597525"/>
    </source>
</evidence>
<dbReference type="SMART" id="SM00257">
    <property type="entry name" value="LysM"/>
    <property type="match status" value="1"/>
</dbReference>
<dbReference type="Gene3D" id="1.10.530.10">
    <property type="match status" value="1"/>
</dbReference>
<proteinExistence type="predicted"/>
<keyword evidence="1" id="KW-0929">Antimicrobial</keyword>
<dbReference type="RefSeq" id="WP_320182208.1">
    <property type="nucleotide sequence ID" value="NZ_CP138332.1"/>
</dbReference>
<evidence type="ECO:0000256" key="2">
    <source>
        <dbReference type="ARBA" id="ARBA00022638"/>
    </source>
</evidence>
<dbReference type="Gene3D" id="3.10.350.10">
    <property type="entry name" value="LysM domain"/>
    <property type="match status" value="1"/>
</dbReference>
<reference evidence="7" key="1">
    <citation type="journal article" date="2019" name="Int. J. Syst. Evol. Microbiol.">
        <title>The Global Catalogue of Microorganisms (GCM) 10K type strain sequencing project: providing services to taxonomists for standard genome sequencing and annotation.</title>
        <authorList>
            <consortium name="The Broad Institute Genomics Platform"/>
            <consortium name="The Broad Institute Genome Sequencing Center for Infectious Disease"/>
            <person name="Wu L."/>
            <person name="Ma J."/>
        </authorList>
    </citation>
    <scope>NUCLEOTIDE SEQUENCE [LARGE SCALE GENOMIC DNA]</scope>
    <source>
        <strain evidence="7">KCTC 22814</strain>
    </source>
</reference>
<comment type="caution">
    <text evidence="6">The sequence shown here is derived from an EMBL/GenBank/DDBJ whole genome shotgun (WGS) entry which is preliminary data.</text>
</comment>
<evidence type="ECO:0000313" key="6">
    <source>
        <dbReference type="EMBL" id="MFD2969435.1"/>
    </source>
</evidence>
<dbReference type="InterPro" id="IPR036779">
    <property type="entry name" value="LysM_dom_sf"/>
</dbReference>
<name>A0ABW6BIR5_9SPHI</name>
<evidence type="ECO:0000256" key="1">
    <source>
        <dbReference type="ARBA" id="ARBA00022529"/>
    </source>
</evidence>
<keyword evidence="7" id="KW-1185">Reference proteome</keyword>
<dbReference type="EMBL" id="JBHUPB010000012">
    <property type="protein sequence ID" value="MFD2969435.1"/>
    <property type="molecule type" value="Genomic_DNA"/>
</dbReference>
<evidence type="ECO:0000259" key="5">
    <source>
        <dbReference type="PROSITE" id="PS51782"/>
    </source>
</evidence>
<keyword evidence="3" id="KW-0378">Hydrolase</keyword>
<dbReference type="SMART" id="SM00047">
    <property type="entry name" value="LYZ2"/>
    <property type="match status" value="1"/>
</dbReference>
<evidence type="ECO:0000256" key="4">
    <source>
        <dbReference type="ARBA" id="ARBA00032108"/>
    </source>
</evidence>
<keyword evidence="2" id="KW-0081">Bacteriolytic enzyme</keyword>
<sequence>MQKTGIGRYILVLLMFVFTVKTTIAQKFSPSSYIAEHKAIAQQLMLETGVPASVILAVAIHESAYGNSRIAQHLNNHFGIKGKNNSRTIRSAYKGYSSVKESYLDFISFLKRRQSTSSLFEDHGQEDYRSWVKGIGRSGYSTTKTWSSKVLATINRYNLDEYDEMLEQPTQQLAESPNKSADILLTAMEKQESSTSFNSAQTHIVRKGETLTAVAKRYETSVEALKRRNNLQSSKLSIGQRLLL</sequence>
<dbReference type="CDD" id="cd00118">
    <property type="entry name" value="LysM"/>
    <property type="match status" value="1"/>
</dbReference>
<dbReference type="Pfam" id="PF01476">
    <property type="entry name" value="LysM"/>
    <property type="match status" value="1"/>
</dbReference>
<dbReference type="Pfam" id="PF01832">
    <property type="entry name" value="Glucosaminidase"/>
    <property type="match status" value="1"/>
</dbReference>
<dbReference type="Proteomes" id="UP001597525">
    <property type="component" value="Unassembled WGS sequence"/>
</dbReference>
<gene>
    <name evidence="6" type="ORF">ACFS7Y_18715</name>
</gene>